<proteinExistence type="predicted"/>
<accession>A0A1I2XHW4</accession>
<keyword evidence="5" id="KW-0675">Receptor</keyword>
<gene>
    <name evidence="5" type="ORF">SAMN04489864_105255</name>
</gene>
<comment type="subcellular location">
    <subcellularLocation>
        <location evidence="1">Cell outer membrane</location>
    </subcellularLocation>
</comment>
<evidence type="ECO:0000313" key="6">
    <source>
        <dbReference type="Proteomes" id="UP000199666"/>
    </source>
</evidence>
<reference evidence="5 6" key="1">
    <citation type="submission" date="2016-10" db="EMBL/GenBank/DDBJ databases">
        <authorList>
            <person name="de Groot N.N."/>
        </authorList>
    </citation>
    <scope>NUCLEOTIDE SEQUENCE [LARGE SCALE GENOMIC DNA]</scope>
    <source>
        <strain evidence="5 6">DSM 18684</strain>
    </source>
</reference>
<protein>
    <submittedName>
        <fullName evidence="5">Outer membrane receptor proteins, mostly Fe transport</fullName>
    </submittedName>
</protein>
<evidence type="ECO:0000256" key="1">
    <source>
        <dbReference type="ARBA" id="ARBA00004442"/>
    </source>
</evidence>
<dbReference type="InterPro" id="IPR041700">
    <property type="entry name" value="OMP_b-brl_3"/>
</dbReference>
<dbReference type="SUPFAM" id="SSF56935">
    <property type="entry name" value="Porins"/>
    <property type="match status" value="1"/>
</dbReference>
<evidence type="ECO:0000259" key="4">
    <source>
        <dbReference type="Pfam" id="PF14905"/>
    </source>
</evidence>
<dbReference type="SUPFAM" id="SSF49464">
    <property type="entry name" value="Carboxypeptidase regulatory domain-like"/>
    <property type="match status" value="1"/>
</dbReference>
<dbReference type="EMBL" id="FOPP01000005">
    <property type="protein sequence ID" value="SFH13073.1"/>
    <property type="molecule type" value="Genomic_DNA"/>
</dbReference>
<sequence length="814" mass="90956">MKKIYYLSIILLTIFTTGKVRAQEKAVQGTINGFVFDESQKPVDYATIGLFKATDSSLIKTTLSGAEGKFQLVGIKTGNYYLKVNLMGFAPYKGNEFSLTEKLLSLDLGKIIIQSQGKTLKAVSITAVKPLIERKTDRLVMNVENSSVAIGSTALEVLQKAPGVTVDQDDKISMQGKQGVLIMLDGKQTYMSSADVANLLRNMQSEQIESIELITNPSAKYDAAGNSGIINIKTKKNKNGGTNGSVNAGMGYGKNLKANGGINLNNRTEYVNIFGNYNYGNNRRGNHMTIDRIANGNKDTYFMQLTDNIRHGKNNNFKAGIDVSLNKNNTIGFLVNGYLNRSIEDADNSTLIGSSFTKVDSSLVAKNIISNRYNNIAYNLNYKSVLDTAGQEISADLDYSRFSGNDGGNYINNYLNASGGSARPTSHIRNTTPSIINIKAFKVDYSLSINKTMKFEAGLKSSWVRTDNNLIAEENINNVWQNDVRRSNQFVYDENVNAAYTNLNKQFKHTSIQLGLRMEQTHSKGNLITTNDVVDRTYFDFFPSIFINQKLNKNNQLGISYSRRIDRPSYDDLNPFIYYLDQYTYGKGNPFLNPQYTHNFELSYTLLQKYLLSFNYSRVNDVITQVILPDNSQKALYQTNANIAKNISYGANLNIPIKFAKWWEMNNNLNVFYLSFEAPDLAGSALKTGKTSFQYKVQNTFTIVKGFTAELMGSYESPLEYGTLSIGARYGIDMGLTKSLLNKKASLKLALNDVFNTQASNLSSTYPGLKYTLYQKNETQVGRISFTYRFGKNEIKPARRRATGTEAEQGRMKN</sequence>
<dbReference type="InterPro" id="IPR036942">
    <property type="entry name" value="Beta-barrel_TonB_sf"/>
</dbReference>
<keyword evidence="2" id="KW-0472">Membrane</keyword>
<dbReference type="PANTHER" id="PTHR40980:SF4">
    <property type="entry name" value="TONB-DEPENDENT RECEPTOR-LIKE BETA-BARREL DOMAIN-CONTAINING PROTEIN"/>
    <property type="match status" value="1"/>
</dbReference>
<name>A0A1I2XHW4_9SPHI</name>
<dbReference type="GO" id="GO:0009279">
    <property type="term" value="C:cell outer membrane"/>
    <property type="evidence" value="ECO:0007669"/>
    <property type="project" value="UniProtKB-SubCell"/>
</dbReference>
<evidence type="ECO:0000256" key="2">
    <source>
        <dbReference type="ARBA" id="ARBA00023136"/>
    </source>
</evidence>
<keyword evidence="3" id="KW-0998">Cell outer membrane</keyword>
<dbReference type="AlphaFoldDB" id="A0A1I2XHW4"/>
<dbReference type="Pfam" id="PF14905">
    <property type="entry name" value="OMP_b-brl_3"/>
    <property type="match status" value="1"/>
</dbReference>
<dbReference type="RefSeq" id="WP_090993794.1">
    <property type="nucleotide sequence ID" value="NZ_FOPP01000005.1"/>
</dbReference>
<dbReference type="Pfam" id="PF13620">
    <property type="entry name" value="CarboxypepD_reg"/>
    <property type="match status" value="1"/>
</dbReference>
<dbReference type="Gene3D" id="2.60.40.1120">
    <property type="entry name" value="Carboxypeptidase-like, regulatory domain"/>
    <property type="match status" value="1"/>
</dbReference>
<dbReference type="Gene3D" id="2.40.170.20">
    <property type="entry name" value="TonB-dependent receptor, beta-barrel domain"/>
    <property type="match status" value="1"/>
</dbReference>
<evidence type="ECO:0000313" key="5">
    <source>
        <dbReference type="EMBL" id="SFH13073.1"/>
    </source>
</evidence>
<dbReference type="STRING" id="414048.SAMN04489864_105255"/>
<dbReference type="InterPro" id="IPR008969">
    <property type="entry name" value="CarboxyPept-like_regulatory"/>
</dbReference>
<dbReference type="InterPro" id="IPR037066">
    <property type="entry name" value="Plug_dom_sf"/>
</dbReference>
<organism evidence="5 6">
    <name type="scientific">Pedobacter insulae</name>
    <dbReference type="NCBI Taxonomy" id="414048"/>
    <lineage>
        <taxon>Bacteria</taxon>
        <taxon>Pseudomonadati</taxon>
        <taxon>Bacteroidota</taxon>
        <taxon>Sphingobacteriia</taxon>
        <taxon>Sphingobacteriales</taxon>
        <taxon>Sphingobacteriaceae</taxon>
        <taxon>Pedobacter</taxon>
    </lineage>
</organism>
<evidence type="ECO:0000256" key="3">
    <source>
        <dbReference type="ARBA" id="ARBA00023237"/>
    </source>
</evidence>
<dbReference type="PANTHER" id="PTHR40980">
    <property type="entry name" value="PLUG DOMAIN-CONTAINING PROTEIN"/>
    <property type="match status" value="1"/>
</dbReference>
<dbReference type="Gene3D" id="2.170.130.10">
    <property type="entry name" value="TonB-dependent receptor, plug domain"/>
    <property type="match status" value="1"/>
</dbReference>
<keyword evidence="6" id="KW-1185">Reference proteome</keyword>
<dbReference type="Proteomes" id="UP000199666">
    <property type="component" value="Unassembled WGS sequence"/>
</dbReference>
<dbReference type="OrthoDB" id="606851at2"/>
<feature type="domain" description="Outer membrane protein beta-barrel" evidence="4">
    <location>
        <begin position="386"/>
        <end position="788"/>
    </location>
</feature>